<organism evidence="1 2">
    <name type="scientific">Tistrella bauzanensis</name>
    <dbReference type="NCBI Taxonomy" id="657419"/>
    <lineage>
        <taxon>Bacteria</taxon>
        <taxon>Pseudomonadati</taxon>
        <taxon>Pseudomonadota</taxon>
        <taxon>Alphaproteobacteria</taxon>
        <taxon>Geminicoccales</taxon>
        <taxon>Geminicoccaceae</taxon>
        <taxon>Tistrella</taxon>
    </lineage>
</organism>
<evidence type="ECO:0000313" key="2">
    <source>
        <dbReference type="Proteomes" id="UP000603352"/>
    </source>
</evidence>
<name>A0ABQ1IQL4_9PROT</name>
<dbReference type="Proteomes" id="UP000603352">
    <property type="component" value="Unassembled WGS sequence"/>
</dbReference>
<evidence type="ECO:0000313" key="1">
    <source>
        <dbReference type="EMBL" id="GGB48610.1"/>
    </source>
</evidence>
<dbReference type="EMBL" id="BMDZ01000040">
    <property type="protein sequence ID" value="GGB48610.1"/>
    <property type="molecule type" value="Genomic_DNA"/>
</dbReference>
<proteinExistence type="predicted"/>
<keyword evidence="2" id="KW-1185">Reference proteome</keyword>
<gene>
    <name evidence="1" type="ORF">GCM10011505_32120</name>
</gene>
<comment type="caution">
    <text evidence="1">The sequence shown here is derived from an EMBL/GenBank/DDBJ whole genome shotgun (WGS) entry which is preliminary data.</text>
</comment>
<accession>A0ABQ1IQL4</accession>
<reference evidence="2" key="1">
    <citation type="journal article" date="2019" name="Int. J. Syst. Evol. Microbiol.">
        <title>The Global Catalogue of Microorganisms (GCM) 10K type strain sequencing project: providing services to taxonomists for standard genome sequencing and annotation.</title>
        <authorList>
            <consortium name="The Broad Institute Genomics Platform"/>
            <consortium name="The Broad Institute Genome Sequencing Center for Infectious Disease"/>
            <person name="Wu L."/>
            <person name="Ma J."/>
        </authorList>
    </citation>
    <scope>NUCLEOTIDE SEQUENCE [LARGE SCALE GENOMIC DNA]</scope>
    <source>
        <strain evidence="2">CGMCC 1.10188</strain>
    </source>
</reference>
<sequence length="84" mass="9275">MNQCPHADSWDLYRMLTRVHPDLGDRAAIDIVTPGNLGMVVRVIAGTQQQPNRPGPDSSAQGIPEEIRQRIQRLLNDAAMLESA</sequence>
<protein>
    <submittedName>
        <fullName evidence="1">Uncharacterized protein</fullName>
    </submittedName>
</protein>